<proteinExistence type="predicted"/>
<evidence type="ECO:0000313" key="1">
    <source>
        <dbReference type="EMBL" id="RHN47585.1"/>
    </source>
</evidence>
<reference evidence="2" key="1">
    <citation type="journal article" date="2018" name="Nat. Plants">
        <title>Whole-genome landscape of Medicago truncatula symbiotic genes.</title>
        <authorList>
            <person name="Pecrix Y."/>
            <person name="Staton S.E."/>
            <person name="Sallet E."/>
            <person name="Lelandais-Briere C."/>
            <person name="Moreau S."/>
            <person name="Carrere S."/>
            <person name="Blein T."/>
            <person name="Jardinaud M.F."/>
            <person name="Latrasse D."/>
            <person name="Zouine M."/>
            <person name="Zahm M."/>
            <person name="Kreplak J."/>
            <person name="Mayjonade B."/>
            <person name="Satge C."/>
            <person name="Perez M."/>
            <person name="Cauet S."/>
            <person name="Marande W."/>
            <person name="Chantry-Darmon C."/>
            <person name="Lopez-Roques C."/>
            <person name="Bouchez O."/>
            <person name="Berard A."/>
            <person name="Debelle F."/>
            <person name="Munos S."/>
            <person name="Bendahmane A."/>
            <person name="Berges H."/>
            <person name="Niebel A."/>
            <person name="Buitink J."/>
            <person name="Frugier F."/>
            <person name="Benhamed M."/>
            <person name="Crespi M."/>
            <person name="Gouzy J."/>
            <person name="Gamas P."/>
        </authorList>
    </citation>
    <scope>NUCLEOTIDE SEQUENCE [LARGE SCALE GENOMIC DNA]</scope>
    <source>
        <strain evidence="2">cv. Jemalong A17</strain>
    </source>
</reference>
<dbReference type="AlphaFoldDB" id="A0A396H8S5"/>
<gene>
    <name evidence="1" type="ORF">MtrunA17_Chr7g0254581</name>
</gene>
<dbReference type="Proteomes" id="UP000265566">
    <property type="component" value="Chromosome 7"/>
</dbReference>
<evidence type="ECO:0000313" key="2">
    <source>
        <dbReference type="Proteomes" id="UP000265566"/>
    </source>
</evidence>
<name>A0A396H8S5_MEDTR</name>
<dbReference type="EMBL" id="PSQE01000007">
    <property type="protein sequence ID" value="RHN47585.1"/>
    <property type="molecule type" value="Genomic_DNA"/>
</dbReference>
<protein>
    <submittedName>
        <fullName evidence="1">Uncharacterized protein</fullName>
    </submittedName>
</protein>
<comment type="caution">
    <text evidence="1">The sequence shown here is derived from an EMBL/GenBank/DDBJ whole genome shotgun (WGS) entry which is preliminary data.</text>
</comment>
<dbReference type="Gramene" id="rna42203">
    <property type="protein sequence ID" value="RHN47585.1"/>
    <property type="gene ID" value="gene42203"/>
</dbReference>
<sequence length="53" mass="5985">MCVNCKSLYMVSSNLQGLGSKNSLGLLKNKDICRLNQIIPYSCDFPMMVRLPF</sequence>
<organism evidence="1 2">
    <name type="scientific">Medicago truncatula</name>
    <name type="common">Barrel medic</name>
    <name type="synonym">Medicago tribuloides</name>
    <dbReference type="NCBI Taxonomy" id="3880"/>
    <lineage>
        <taxon>Eukaryota</taxon>
        <taxon>Viridiplantae</taxon>
        <taxon>Streptophyta</taxon>
        <taxon>Embryophyta</taxon>
        <taxon>Tracheophyta</taxon>
        <taxon>Spermatophyta</taxon>
        <taxon>Magnoliopsida</taxon>
        <taxon>eudicotyledons</taxon>
        <taxon>Gunneridae</taxon>
        <taxon>Pentapetalae</taxon>
        <taxon>rosids</taxon>
        <taxon>fabids</taxon>
        <taxon>Fabales</taxon>
        <taxon>Fabaceae</taxon>
        <taxon>Papilionoideae</taxon>
        <taxon>50 kb inversion clade</taxon>
        <taxon>NPAAA clade</taxon>
        <taxon>Hologalegina</taxon>
        <taxon>IRL clade</taxon>
        <taxon>Trifolieae</taxon>
        <taxon>Medicago</taxon>
    </lineage>
</organism>
<accession>A0A396H8S5</accession>